<gene>
    <name evidence="7" type="ORF">LLUT_LOCUS7583</name>
</gene>
<organism evidence="7 8">
    <name type="scientific">Lupinus luteus</name>
    <name type="common">European yellow lupine</name>
    <dbReference type="NCBI Taxonomy" id="3873"/>
    <lineage>
        <taxon>Eukaryota</taxon>
        <taxon>Viridiplantae</taxon>
        <taxon>Streptophyta</taxon>
        <taxon>Embryophyta</taxon>
        <taxon>Tracheophyta</taxon>
        <taxon>Spermatophyta</taxon>
        <taxon>Magnoliopsida</taxon>
        <taxon>eudicotyledons</taxon>
        <taxon>Gunneridae</taxon>
        <taxon>Pentapetalae</taxon>
        <taxon>rosids</taxon>
        <taxon>fabids</taxon>
        <taxon>Fabales</taxon>
        <taxon>Fabaceae</taxon>
        <taxon>Papilionoideae</taxon>
        <taxon>50 kb inversion clade</taxon>
        <taxon>genistoids sensu lato</taxon>
        <taxon>core genistoids</taxon>
        <taxon>Genisteae</taxon>
        <taxon>Lupinus</taxon>
    </lineage>
</organism>
<comment type="caution">
    <text evidence="7">The sequence shown here is derived from an EMBL/GenBank/DDBJ whole genome shotgun (WGS) entry which is preliminary data.</text>
</comment>
<dbReference type="CDD" id="cd09218">
    <property type="entry name" value="TLP-PA"/>
    <property type="match status" value="1"/>
</dbReference>
<dbReference type="Pfam" id="PF00314">
    <property type="entry name" value="Thaumatin"/>
    <property type="match status" value="1"/>
</dbReference>
<feature type="disulfide bond" evidence="5">
    <location>
        <begin position="147"/>
        <end position="229"/>
    </location>
</feature>
<keyword evidence="3" id="KW-0964">Secreted</keyword>
<keyword evidence="8" id="KW-1185">Reference proteome</keyword>
<name>A0AAV1WBE2_LUPLU</name>
<dbReference type="PRINTS" id="PR00347">
    <property type="entry name" value="THAUMATIN"/>
</dbReference>
<keyword evidence="6" id="KW-0732">Signal</keyword>
<dbReference type="GO" id="GO:0005576">
    <property type="term" value="C:extracellular region"/>
    <property type="evidence" value="ECO:0007669"/>
    <property type="project" value="UniProtKB-SubCell"/>
</dbReference>
<proteinExistence type="inferred from homology"/>
<evidence type="ECO:0000313" key="7">
    <source>
        <dbReference type="EMBL" id="CAL0306523.1"/>
    </source>
</evidence>
<feature type="disulfide bond" evidence="5">
    <location>
        <begin position="189"/>
        <end position="199"/>
    </location>
</feature>
<protein>
    <recommendedName>
        <fullName evidence="9">Thaumatin-like protein</fullName>
    </recommendedName>
</protein>
<dbReference type="PROSITE" id="PS51367">
    <property type="entry name" value="THAUMATIN_2"/>
    <property type="match status" value="1"/>
</dbReference>
<dbReference type="SUPFAM" id="SSF49870">
    <property type="entry name" value="Osmotin, thaumatin-like protein"/>
    <property type="match status" value="1"/>
</dbReference>
<evidence type="ECO:0000256" key="1">
    <source>
        <dbReference type="ARBA" id="ARBA00004613"/>
    </source>
</evidence>
<feature type="disulfide bond" evidence="5">
    <location>
        <begin position="97"/>
        <end position="103"/>
    </location>
</feature>
<feature type="disulfide bond" evidence="5">
    <location>
        <begin position="160"/>
        <end position="175"/>
    </location>
</feature>
<dbReference type="InterPro" id="IPR037176">
    <property type="entry name" value="Osmotin/thaumatin-like_sf"/>
</dbReference>
<keyword evidence="4 5" id="KW-1015">Disulfide bond</keyword>
<dbReference type="PANTHER" id="PTHR31048">
    <property type="entry name" value="OS03G0233200 PROTEIN"/>
    <property type="match status" value="1"/>
</dbReference>
<feature type="signal peptide" evidence="6">
    <location>
        <begin position="1"/>
        <end position="21"/>
    </location>
</feature>
<evidence type="ECO:0000256" key="4">
    <source>
        <dbReference type="ARBA" id="ARBA00023157"/>
    </source>
</evidence>
<feature type="disulfide bond" evidence="5">
    <location>
        <begin position="37"/>
        <end position="239"/>
    </location>
</feature>
<comment type="subcellular location">
    <subcellularLocation>
        <location evidence="1">Secreted</location>
    </subcellularLocation>
</comment>
<evidence type="ECO:0000256" key="2">
    <source>
        <dbReference type="ARBA" id="ARBA00010607"/>
    </source>
</evidence>
<dbReference type="Proteomes" id="UP001497480">
    <property type="component" value="Unassembled WGS sequence"/>
</dbReference>
<dbReference type="FunFam" id="2.60.110.10:FF:000002">
    <property type="entry name" value="Thaumatin-like protein 1a"/>
    <property type="match status" value="1"/>
</dbReference>
<dbReference type="AlphaFoldDB" id="A0AAV1WBE2"/>
<accession>A0AAV1WBE2</accession>
<evidence type="ECO:0008006" key="9">
    <source>
        <dbReference type="Google" id="ProtNLM"/>
    </source>
</evidence>
<dbReference type="InterPro" id="IPR001938">
    <property type="entry name" value="Thaumatin"/>
</dbReference>
<evidence type="ECO:0000313" key="8">
    <source>
        <dbReference type="Proteomes" id="UP001497480"/>
    </source>
</evidence>
<evidence type="ECO:0000256" key="3">
    <source>
        <dbReference type="ARBA" id="ARBA00022525"/>
    </source>
</evidence>
<feature type="chain" id="PRO_5043438422" description="Thaumatin-like protein" evidence="6">
    <location>
        <begin position="22"/>
        <end position="290"/>
    </location>
</feature>
<feature type="disulfide bond" evidence="5">
    <location>
        <begin position="82"/>
        <end position="92"/>
    </location>
</feature>
<reference evidence="7 8" key="1">
    <citation type="submission" date="2024-03" db="EMBL/GenBank/DDBJ databases">
        <authorList>
            <person name="Martinez-Hernandez J."/>
        </authorList>
    </citation>
    <scope>NUCLEOTIDE SEQUENCE [LARGE SCALE GENOMIC DNA]</scope>
</reference>
<comment type="similarity">
    <text evidence="2">Belongs to the thaumatin family.</text>
</comment>
<feature type="disulfide bond" evidence="5">
    <location>
        <begin position="179"/>
        <end position="188"/>
    </location>
</feature>
<evidence type="ECO:0000256" key="5">
    <source>
        <dbReference type="PIRSR" id="PIRSR002703-1"/>
    </source>
</evidence>
<evidence type="ECO:0000256" key="6">
    <source>
        <dbReference type="SAM" id="SignalP"/>
    </source>
</evidence>
<dbReference type="EMBL" id="CAXHTB010000005">
    <property type="protein sequence ID" value="CAL0306523.1"/>
    <property type="molecule type" value="Genomic_DNA"/>
</dbReference>
<sequence>MANTSNALLKLTSIFIFIASALELCGSSNTFTIVNYCQETIWPGITHSENFSGNGFTLKPGQSALYTAPSGWSGRIWARTGCNFDKNGIGKCQTGNCGTNINCTDPGTPPATIADFTLGEPDFYDVSLVDGFNLPLSVRAVNGSGNCSIAGCDGDLRQSCPPELAAKDNDKVIACRSACDAFDTDEYCCRGIYGSPATCLPSNYSKIFKQACPAAYSFAHDDPTSLTTCSQADFIVTFCGSRNQTLCSNHDKQVVCNVNGSKSKAYKEMPQRWWIMMLLFAYMCNIRIMS</sequence>
<feature type="disulfide bond" evidence="5">
    <location>
        <begin position="152"/>
        <end position="212"/>
    </location>
</feature>
<dbReference type="Gene3D" id="2.60.110.10">
    <property type="entry name" value="Thaumatin"/>
    <property type="match status" value="1"/>
</dbReference>
<dbReference type="PIRSF" id="PIRSF002703">
    <property type="entry name" value="Thaumatin"/>
    <property type="match status" value="1"/>
</dbReference>
<dbReference type="SMART" id="SM00205">
    <property type="entry name" value="THN"/>
    <property type="match status" value="1"/>
</dbReference>